<evidence type="ECO:0000313" key="4">
    <source>
        <dbReference type="Proteomes" id="UP001489004"/>
    </source>
</evidence>
<dbReference type="EMBL" id="JALJOR010000002">
    <property type="protein sequence ID" value="KAK9823374.1"/>
    <property type="molecule type" value="Genomic_DNA"/>
</dbReference>
<dbReference type="SUPFAM" id="SSF52151">
    <property type="entry name" value="FabD/lysophospholipase-like"/>
    <property type="match status" value="1"/>
</dbReference>
<dbReference type="InterPro" id="IPR024925">
    <property type="entry name" value="Malonyl_CoA-ACP_transAc"/>
</dbReference>
<evidence type="ECO:0000256" key="1">
    <source>
        <dbReference type="ARBA" id="ARBA00008217"/>
    </source>
</evidence>
<dbReference type="Gene3D" id="3.30.70.250">
    <property type="entry name" value="Malonyl-CoA ACP transacylase, ACP-binding"/>
    <property type="match status" value="1"/>
</dbReference>
<feature type="domain" description="Malonyl-CoA:ACP transacylase (MAT)" evidence="2">
    <location>
        <begin position="52"/>
        <end position="350"/>
    </location>
</feature>
<dbReference type="SMART" id="SM00827">
    <property type="entry name" value="PKS_AT"/>
    <property type="match status" value="1"/>
</dbReference>
<dbReference type="InterPro" id="IPR016035">
    <property type="entry name" value="Acyl_Trfase/lysoPLipase"/>
</dbReference>
<dbReference type="Gene3D" id="3.40.366.10">
    <property type="entry name" value="Malonyl-Coenzyme A Acyl Carrier Protein, domain 2"/>
    <property type="match status" value="1"/>
</dbReference>
<proteinExistence type="inferred from homology"/>
<protein>
    <recommendedName>
        <fullName evidence="2">Malonyl-CoA:ACP transacylase (MAT) domain-containing protein</fullName>
    </recommendedName>
</protein>
<dbReference type="NCBIfam" id="TIGR00128">
    <property type="entry name" value="fabD"/>
    <property type="match status" value="1"/>
</dbReference>
<dbReference type="InterPro" id="IPR052760">
    <property type="entry name" value="Mitochondrial_malonyltrans"/>
</dbReference>
<dbReference type="InterPro" id="IPR014043">
    <property type="entry name" value="Acyl_transferase_dom"/>
</dbReference>
<sequence>MSRAIAGTRTILRSRSCQGTRPATLRVRASTAVEQKVSDTKFADYKPKTAFFFPGQGAQTVGMAKDVVAEVPAAKELFERASDILGYDLLAVCAEGPKDKLDSTAVSQPAIYVASLAAIEKLRQTEGEDAVAAANVACGLSLGEYTALAFADAFSFEDGLRLVKLRGESMQAAADAQPSSMVSVIGLDAEKCAELCEAASKEAGPGKGVRIANYLCPGNYAVSGGVEGCEAVERLAKSFKARMTVRLAVAGAFHTDYMQPAVEKLREALAGTKIVTPRIPVISNVDAQPHSDPDTIKDILSRQVTSPVQWETTLKTLLEKGLENSYEIGPNKVIAGTMKRIDKKHNFVNITV</sequence>
<dbReference type="FunFam" id="3.30.70.250:FF:000004">
    <property type="entry name" value="Malonyl CoA-acyl carrier transacylase"/>
    <property type="match status" value="1"/>
</dbReference>
<name>A0AAW1QPF1_9CHLO</name>
<dbReference type="PANTHER" id="PTHR47170:SF2">
    <property type="entry name" value="MALONYL-COA:ACP TRANSACYLASE (MAT) DOMAIN-CONTAINING PROTEIN"/>
    <property type="match status" value="1"/>
</dbReference>
<evidence type="ECO:0000313" key="3">
    <source>
        <dbReference type="EMBL" id="KAK9823374.1"/>
    </source>
</evidence>
<reference evidence="3 4" key="1">
    <citation type="journal article" date="2024" name="Nat. Commun.">
        <title>Phylogenomics reveals the evolutionary origins of lichenization in chlorophyte algae.</title>
        <authorList>
            <person name="Puginier C."/>
            <person name="Libourel C."/>
            <person name="Otte J."/>
            <person name="Skaloud P."/>
            <person name="Haon M."/>
            <person name="Grisel S."/>
            <person name="Petersen M."/>
            <person name="Berrin J.G."/>
            <person name="Delaux P.M."/>
            <person name="Dal Grande F."/>
            <person name="Keller J."/>
        </authorList>
    </citation>
    <scope>NUCLEOTIDE SEQUENCE [LARGE SCALE GENOMIC DNA]</scope>
    <source>
        <strain evidence="3 4">SAG 2043</strain>
    </source>
</reference>
<dbReference type="InterPro" id="IPR016036">
    <property type="entry name" value="Malonyl_transacylase_ACP-bd"/>
</dbReference>
<dbReference type="InterPro" id="IPR001227">
    <property type="entry name" value="Ac_transferase_dom_sf"/>
</dbReference>
<evidence type="ECO:0000259" key="2">
    <source>
        <dbReference type="SMART" id="SM00827"/>
    </source>
</evidence>
<accession>A0AAW1QPF1</accession>
<dbReference type="PIRSF" id="PIRSF000446">
    <property type="entry name" value="Mct"/>
    <property type="match status" value="1"/>
</dbReference>
<dbReference type="Proteomes" id="UP001489004">
    <property type="component" value="Unassembled WGS sequence"/>
</dbReference>
<comment type="similarity">
    <text evidence="1">Belongs to the FabD family.</text>
</comment>
<dbReference type="Pfam" id="PF00698">
    <property type="entry name" value="Acyl_transf_1"/>
    <property type="match status" value="1"/>
</dbReference>
<dbReference type="InterPro" id="IPR004410">
    <property type="entry name" value="Malonyl_CoA-ACP_transAc_FabD"/>
</dbReference>
<comment type="caution">
    <text evidence="3">The sequence shown here is derived from an EMBL/GenBank/DDBJ whole genome shotgun (WGS) entry which is preliminary data.</text>
</comment>
<dbReference type="SUPFAM" id="SSF55048">
    <property type="entry name" value="Probable ACP-binding domain of malonyl-CoA ACP transacylase"/>
    <property type="match status" value="1"/>
</dbReference>
<organism evidence="3 4">
    <name type="scientific">[Myrmecia] bisecta</name>
    <dbReference type="NCBI Taxonomy" id="41462"/>
    <lineage>
        <taxon>Eukaryota</taxon>
        <taxon>Viridiplantae</taxon>
        <taxon>Chlorophyta</taxon>
        <taxon>core chlorophytes</taxon>
        <taxon>Trebouxiophyceae</taxon>
        <taxon>Trebouxiales</taxon>
        <taxon>Trebouxiaceae</taxon>
        <taxon>Myrmecia</taxon>
    </lineage>
</organism>
<dbReference type="PANTHER" id="PTHR47170">
    <property type="entry name" value="MALONYL-COA ACP TRANSACYLASE, ACP-BINDING"/>
    <property type="match status" value="1"/>
</dbReference>
<keyword evidence="4" id="KW-1185">Reference proteome</keyword>
<dbReference type="AlphaFoldDB" id="A0AAW1QPF1"/>
<dbReference type="GO" id="GO:0004314">
    <property type="term" value="F:[acyl-carrier-protein] S-malonyltransferase activity"/>
    <property type="evidence" value="ECO:0007669"/>
    <property type="project" value="InterPro"/>
</dbReference>
<gene>
    <name evidence="3" type="ORF">WJX72_002325</name>
</gene>